<gene>
    <name evidence="4" type="ORF">B2M26_06065</name>
</gene>
<dbReference type="InterPro" id="IPR045584">
    <property type="entry name" value="Pilin-like"/>
</dbReference>
<dbReference type="PROSITE" id="PS00409">
    <property type="entry name" value="PROKAR_NTER_METHYL"/>
    <property type="match status" value="1"/>
</dbReference>
<keyword evidence="5" id="KW-1185">Reference proteome</keyword>
<dbReference type="NCBIfam" id="TIGR02532">
    <property type="entry name" value="IV_pilin_GFxxxE"/>
    <property type="match status" value="1"/>
</dbReference>
<dbReference type="InterPro" id="IPR012902">
    <property type="entry name" value="N_methyl_site"/>
</dbReference>
<evidence type="ECO:0000313" key="4">
    <source>
        <dbReference type="EMBL" id="OPG16655.1"/>
    </source>
</evidence>
<keyword evidence="3" id="KW-0472">Membrane</keyword>
<evidence type="ECO:0000313" key="5">
    <source>
        <dbReference type="Proteomes" id="UP000190229"/>
    </source>
</evidence>
<dbReference type="Pfam" id="PF07963">
    <property type="entry name" value="N_methyl"/>
    <property type="match status" value="1"/>
</dbReference>
<name>A0A1V4EUP5_9BACL</name>
<dbReference type="GO" id="GO:0030420">
    <property type="term" value="P:establishment of competence for transformation"/>
    <property type="evidence" value="ECO:0007669"/>
    <property type="project" value="UniProtKB-KW"/>
</dbReference>
<keyword evidence="2" id="KW-0178">Competence</keyword>
<organism evidence="4 5">
    <name type="scientific">Ferroacidibacillus organovorans</name>
    <dbReference type="NCBI Taxonomy" id="1765683"/>
    <lineage>
        <taxon>Bacteria</taxon>
        <taxon>Bacillati</taxon>
        <taxon>Bacillota</taxon>
        <taxon>Bacilli</taxon>
        <taxon>Bacillales</taxon>
        <taxon>Alicyclobacillaceae</taxon>
        <taxon>Ferroacidibacillus</taxon>
    </lineage>
</organism>
<sequence length="168" mass="18170">MGRADIDFFLGGNGHGEYYDAFTPHAFACETDVLNEKGSGIVRTNFRWRHRERERGFTLIEMVVALFIAAVIMAITLPNLQVAGQKAAETACEGNQRVIRAALTEYDLTFHTFPVEATSALVITDLKNAGFLDSTPDCPSGGNYIITIAPNGTTATVSCSVHGQLGNQ</sequence>
<dbReference type="AlphaFoldDB" id="A0A1V4EUP5"/>
<dbReference type="SUPFAM" id="SSF54523">
    <property type="entry name" value="Pili subunits"/>
    <property type="match status" value="1"/>
</dbReference>
<accession>A0A1V4EUP5</accession>
<reference evidence="4 5" key="1">
    <citation type="submission" date="2017-02" db="EMBL/GenBank/DDBJ databases">
        <title>Draft genome of Acidibacillus ferrooxidans Huett2.</title>
        <authorList>
            <person name="Schopf S."/>
        </authorList>
    </citation>
    <scope>NUCLEOTIDE SEQUENCE [LARGE SCALE GENOMIC DNA]</scope>
    <source>
        <strain evidence="4 5">Huett2</strain>
    </source>
</reference>
<dbReference type="EMBL" id="MWPS01000016">
    <property type="protein sequence ID" value="OPG16655.1"/>
    <property type="molecule type" value="Genomic_DNA"/>
</dbReference>
<comment type="caution">
    <text evidence="4">The sequence shown here is derived from an EMBL/GenBank/DDBJ whole genome shotgun (WGS) entry which is preliminary data.</text>
</comment>
<proteinExistence type="predicted"/>
<feature type="transmembrane region" description="Helical" evidence="3">
    <location>
        <begin position="57"/>
        <end position="77"/>
    </location>
</feature>
<evidence type="ECO:0008006" key="6">
    <source>
        <dbReference type="Google" id="ProtNLM"/>
    </source>
</evidence>
<dbReference type="Gene3D" id="3.30.700.10">
    <property type="entry name" value="Glycoprotein, Type 4 Pilin"/>
    <property type="match status" value="1"/>
</dbReference>
<dbReference type="Proteomes" id="UP000190229">
    <property type="component" value="Unassembled WGS sequence"/>
</dbReference>
<dbReference type="PANTHER" id="PTHR30093:SF2">
    <property type="entry name" value="TYPE II SECRETION SYSTEM PROTEIN H"/>
    <property type="match status" value="1"/>
</dbReference>
<comment type="subcellular location">
    <subcellularLocation>
        <location evidence="1">Cell surface</location>
    </subcellularLocation>
</comment>
<keyword evidence="3" id="KW-1133">Transmembrane helix</keyword>
<keyword evidence="3" id="KW-0812">Transmembrane</keyword>
<dbReference type="PANTHER" id="PTHR30093">
    <property type="entry name" value="GENERAL SECRETION PATHWAY PROTEIN G"/>
    <property type="match status" value="1"/>
</dbReference>
<evidence type="ECO:0000256" key="3">
    <source>
        <dbReference type="SAM" id="Phobius"/>
    </source>
</evidence>
<dbReference type="GO" id="GO:0009986">
    <property type="term" value="C:cell surface"/>
    <property type="evidence" value="ECO:0007669"/>
    <property type="project" value="UniProtKB-SubCell"/>
</dbReference>
<dbReference type="OrthoDB" id="1798043at2"/>
<evidence type="ECO:0000256" key="1">
    <source>
        <dbReference type="ARBA" id="ARBA00004241"/>
    </source>
</evidence>
<protein>
    <recommendedName>
        <fullName evidence="6">Prepilin-type N-terminal cleavage/methylation domain-containing protein</fullName>
    </recommendedName>
</protein>
<evidence type="ECO:0000256" key="2">
    <source>
        <dbReference type="ARBA" id="ARBA00023287"/>
    </source>
</evidence>